<evidence type="ECO:0000259" key="2">
    <source>
        <dbReference type="Pfam" id="PF12697"/>
    </source>
</evidence>
<dbReference type="InterPro" id="IPR052897">
    <property type="entry name" value="Sec-Metab_Biosynth_Hydrolase"/>
</dbReference>
<evidence type="ECO:0000256" key="1">
    <source>
        <dbReference type="SAM" id="Phobius"/>
    </source>
</evidence>
<dbReference type="Proteomes" id="UP000214365">
    <property type="component" value="Unassembled WGS sequence"/>
</dbReference>
<dbReference type="EMBL" id="LFMY01000002">
    <property type="protein sequence ID" value="OKL62648.1"/>
    <property type="molecule type" value="Genomic_DNA"/>
</dbReference>
<comment type="caution">
    <text evidence="3">The sequence shown here is derived from an EMBL/GenBank/DDBJ whole genome shotgun (WGS) entry which is preliminary data.</text>
</comment>
<dbReference type="InterPro" id="IPR029058">
    <property type="entry name" value="AB_hydrolase_fold"/>
</dbReference>
<keyword evidence="4" id="KW-1185">Reference proteome</keyword>
<dbReference type="AlphaFoldDB" id="A0A1Q5QA00"/>
<evidence type="ECO:0000313" key="4">
    <source>
        <dbReference type="Proteomes" id="UP000214365"/>
    </source>
</evidence>
<dbReference type="GeneID" id="31001406"/>
<protein>
    <recommendedName>
        <fullName evidence="2">AB hydrolase-1 domain-containing protein</fullName>
    </recommendedName>
</protein>
<evidence type="ECO:0000313" key="3">
    <source>
        <dbReference type="EMBL" id="OKL62648.1"/>
    </source>
</evidence>
<reference evidence="3 4" key="1">
    <citation type="submission" date="2015-06" db="EMBL/GenBank/DDBJ databases">
        <title>Talaromyces atroroseus IBT 11181 draft genome.</title>
        <authorList>
            <person name="Rasmussen K.B."/>
            <person name="Rasmussen S."/>
            <person name="Petersen B."/>
            <person name="Sicheritz-Ponten T."/>
            <person name="Mortensen U.H."/>
            <person name="Thrane U."/>
        </authorList>
    </citation>
    <scope>NUCLEOTIDE SEQUENCE [LARGE SCALE GENOMIC DNA]</scope>
    <source>
        <strain evidence="3 4">IBT 11181</strain>
    </source>
</reference>
<dbReference type="Pfam" id="PF12697">
    <property type="entry name" value="Abhydrolase_6"/>
    <property type="match status" value="1"/>
</dbReference>
<name>A0A1Q5QA00_TALAT</name>
<dbReference type="PANTHER" id="PTHR37017:SF11">
    <property type="entry name" value="ESTERASE_LIPASE_THIOESTERASE DOMAIN-CONTAINING PROTEIN"/>
    <property type="match status" value="1"/>
</dbReference>
<proteinExistence type="predicted"/>
<dbReference type="OrthoDB" id="4223199at2759"/>
<dbReference type="RefSeq" id="XP_020122769.1">
    <property type="nucleotide sequence ID" value="XM_020261339.1"/>
</dbReference>
<sequence length="220" mass="23899">MSPTVLLVPGAWCPPSVFDPLRDRLDVKGIASAVVALPSVGADPATTTIDDDIAYVRTELFALIDADAEVILAAHSYGGVVLITYMTAFVVPKGTRLKQMLGGEVIAYMELALPRQFFKISPLPPTIEQAKWTSVLTHSALGVFLGTATYEPWYTIPTAFIICEEDRALPPPVQEQMAQLLCTDLLYRVKSSHSVFLSNPERVAEILKELIGKVALKSGV</sequence>
<keyword evidence="1" id="KW-1133">Transmembrane helix</keyword>
<keyword evidence="1" id="KW-0812">Transmembrane</keyword>
<accession>A0A1Q5QA00</accession>
<dbReference type="SUPFAM" id="SSF53474">
    <property type="entry name" value="alpha/beta-Hydrolases"/>
    <property type="match status" value="1"/>
</dbReference>
<organism evidence="3 4">
    <name type="scientific">Talaromyces atroroseus</name>
    <dbReference type="NCBI Taxonomy" id="1441469"/>
    <lineage>
        <taxon>Eukaryota</taxon>
        <taxon>Fungi</taxon>
        <taxon>Dikarya</taxon>
        <taxon>Ascomycota</taxon>
        <taxon>Pezizomycotina</taxon>
        <taxon>Eurotiomycetes</taxon>
        <taxon>Eurotiomycetidae</taxon>
        <taxon>Eurotiales</taxon>
        <taxon>Trichocomaceae</taxon>
        <taxon>Talaromyces</taxon>
        <taxon>Talaromyces sect. Trachyspermi</taxon>
    </lineage>
</organism>
<dbReference type="STRING" id="1441469.A0A1Q5QA00"/>
<dbReference type="Gene3D" id="3.40.50.1820">
    <property type="entry name" value="alpha/beta hydrolase"/>
    <property type="match status" value="2"/>
</dbReference>
<dbReference type="InterPro" id="IPR000073">
    <property type="entry name" value="AB_hydrolase_1"/>
</dbReference>
<feature type="transmembrane region" description="Helical" evidence="1">
    <location>
        <begin position="70"/>
        <end position="91"/>
    </location>
</feature>
<dbReference type="PANTHER" id="PTHR37017">
    <property type="entry name" value="AB HYDROLASE-1 DOMAIN-CONTAINING PROTEIN-RELATED"/>
    <property type="match status" value="1"/>
</dbReference>
<keyword evidence="1" id="KW-0472">Membrane</keyword>
<feature type="domain" description="AB hydrolase-1" evidence="2">
    <location>
        <begin position="5"/>
        <end position="205"/>
    </location>
</feature>
<gene>
    <name evidence="3" type="ORF">UA08_01651</name>
</gene>